<protein>
    <submittedName>
        <fullName evidence="2">Uncharacterized protein</fullName>
    </submittedName>
</protein>
<accession>A0AAE3VXX0</accession>
<feature type="compositionally biased region" description="Polar residues" evidence="1">
    <location>
        <begin position="186"/>
        <end position="198"/>
    </location>
</feature>
<feature type="region of interest" description="Disordered" evidence="1">
    <location>
        <begin position="118"/>
        <end position="264"/>
    </location>
</feature>
<comment type="caution">
    <text evidence="2">The sequence shown here is derived from an EMBL/GenBank/DDBJ whole genome shotgun (WGS) entry which is preliminary data.</text>
</comment>
<feature type="compositionally biased region" description="Basic residues" evidence="1">
    <location>
        <begin position="173"/>
        <end position="185"/>
    </location>
</feature>
<gene>
    <name evidence="2" type="ORF">J2S42_002707</name>
</gene>
<evidence type="ECO:0000313" key="3">
    <source>
        <dbReference type="Proteomes" id="UP001240236"/>
    </source>
</evidence>
<dbReference type="AlphaFoldDB" id="A0AAE3VXX0"/>
<dbReference type="Proteomes" id="UP001240236">
    <property type="component" value="Unassembled WGS sequence"/>
</dbReference>
<name>A0AAE3VXX0_9ACTN</name>
<feature type="compositionally biased region" description="Low complexity" evidence="1">
    <location>
        <begin position="208"/>
        <end position="226"/>
    </location>
</feature>
<keyword evidence="3" id="KW-1185">Reference proteome</keyword>
<proteinExistence type="predicted"/>
<reference evidence="2 3" key="1">
    <citation type="submission" date="2023-07" db="EMBL/GenBank/DDBJ databases">
        <title>Sequencing the genomes of 1000 actinobacteria strains.</title>
        <authorList>
            <person name="Klenk H.-P."/>
        </authorList>
    </citation>
    <scope>NUCLEOTIDE SEQUENCE [LARGE SCALE GENOMIC DNA]</scope>
    <source>
        <strain evidence="2 3">DSM 44709</strain>
    </source>
</reference>
<dbReference type="EMBL" id="JAUSUZ010000001">
    <property type="protein sequence ID" value="MDQ0366038.1"/>
    <property type="molecule type" value="Genomic_DNA"/>
</dbReference>
<organism evidence="2 3">
    <name type="scientific">Catenuloplanes indicus</name>
    <dbReference type="NCBI Taxonomy" id="137267"/>
    <lineage>
        <taxon>Bacteria</taxon>
        <taxon>Bacillati</taxon>
        <taxon>Actinomycetota</taxon>
        <taxon>Actinomycetes</taxon>
        <taxon>Micromonosporales</taxon>
        <taxon>Micromonosporaceae</taxon>
        <taxon>Catenuloplanes</taxon>
    </lineage>
</organism>
<feature type="compositionally biased region" description="Basic and acidic residues" evidence="1">
    <location>
        <begin position="134"/>
        <end position="157"/>
    </location>
</feature>
<sequence length="264" mass="28380">MVFIRHQLGDNGAGHLFPAAAAQPVAVLPQAGVQRIQLGRVKAAARQRELRSLGWMPAECIDPYQCLALRSFVAAFVQRYPKQPYPLQLANRHRPGVNSGYPHTQPATAVAVVRLGNGDHVPDSYQRRRHRLAGHRDRPARGTDARPRAGVRRDRVSPQRPEVLARSPASARYRTRHGATAHGRHTTQNPSAPCTWSASKRHDNCHISRSATLSGGSGTTPAAAAGRDASMDSSSLPRGGTGTARNSPSPFCCEPGGDGRRPGA</sequence>
<evidence type="ECO:0000256" key="1">
    <source>
        <dbReference type="SAM" id="MobiDB-lite"/>
    </source>
</evidence>
<evidence type="ECO:0000313" key="2">
    <source>
        <dbReference type="EMBL" id="MDQ0366038.1"/>
    </source>
</evidence>